<keyword evidence="3" id="KW-1185">Reference proteome</keyword>
<gene>
    <name evidence="2" type="ORF">FHT02_000814</name>
</gene>
<name>A0A840YPA7_9SPHN</name>
<protein>
    <recommendedName>
        <fullName evidence="4">Transmembrane protein</fullName>
    </recommendedName>
</protein>
<proteinExistence type="predicted"/>
<feature type="transmembrane region" description="Helical" evidence="1">
    <location>
        <begin position="71"/>
        <end position="87"/>
    </location>
</feature>
<keyword evidence="1" id="KW-0812">Transmembrane</keyword>
<evidence type="ECO:0008006" key="4">
    <source>
        <dbReference type="Google" id="ProtNLM"/>
    </source>
</evidence>
<feature type="transmembrane region" description="Helical" evidence="1">
    <location>
        <begin position="107"/>
        <end position="128"/>
    </location>
</feature>
<keyword evidence="1" id="KW-1133">Transmembrane helix</keyword>
<dbReference type="EMBL" id="JACIJF010000002">
    <property type="protein sequence ID" value="MBB5709592.1"/>
    <property type="molecule type" value="Genomic_DNA"/>
</dbReference>
<organism evidence="2 3">
    <name type="scientific">Sphingomonas xinjiangensis</name>
    <dbReference type="NCBI Taxonomy" id="643568"/>
    <lineage>
        <taxon>Bacteria</taxon>
        <taxon>Pseudomonadati</taxon>
        <taxon>Pseudomonadota</taxon>
        <taxon>Alphaproteobacteria</taxon>
        <taxon>Sphingomonadales</taxon>
        <taxon>Sphingomonadaceae</taxon>
        <taxon>Sphingomonas</taxon>
    </lineage>
</organism>
<dbReference type="AlphaFoldDB" id="A0A840YPA7"/>
<dbReference type="Proteomes" id="UP000527143">
    <property type="component" value="Unassembled WGS sequence"/>
</dbReference>
<keyword evidence="1" id="KW-0472">Membrane</keyword>
<feature type="transmembrane region" description="Helical" evidence="1">
    <location>
        <begin position="14"/>
        <end position="32"/>
    </location>
</feature>
<evidence type="ECO:0000256" key="1">
    <source>
        <dbReference type="SAM" id="Phobius"/>
    </source>
</evidence>
<evidence type="ECO:0000313" key="3">
    <source>
        <dbReference type="Proteomes" id="UP000527143"/>
    </source>
</evidence>
<sequence length="166" mass="18849">MARLQMTTLIRQHWFYLLLPLWFAASVNLHFVHDWARQPRFGEAAALFDWCLFVPALYALCYRGRRPAKAVAVRVVALVCTGVWVAGRTVPDPAELVLRELGWLRGIGVAGLLLLELGAMIAMLRIAFSKKADAQALVDTGLPPLVARLMLAEARFWRWLFRRRPP</sequence>
<feature type="transmembrane region" description="Helical" evidence="1">
    <location>
        <begin position="44"/>
        <end position="62"/>
    </location>
</feature>
<dbReference type="RefSeq" id="WP_184084530.1">
    <property type="nucleotide sequence ID" value="NZ_JACIJF010000002.1"/>
</dbReference>
<evidence type="ECO:0000313" key="2">
    <source>
        <dbReference type="EMBL" id="MBB5709592.1"/>
    </source>
</evidence>
<reference evidence="2 3" key="1">
    <citation type="submission" date="2020-08" db="EMBL/GenBank/DDBJ databases">
        <title>Genomic Encyclopedia of Type Strains, Phase IV (KMG-IV): sequencing the most valuable type-strain genomes for metagenomic binning, comparative biology and taxonomic classification.</title>
        <authorList>
            <person name="Goeker M."/>
        </authorList>
    </citation>
    <scope>NUCLEOTIDE SEQUENCE [LARGE SCALE GENOMIC DNA]</scope>
    <source>
        <strain evidence="2 3">DSM 26736</strain>
    </source>
</reference>
<accession>A0A840YPA7</accession>
<comment type="caution">
    <text evidence="2">The sequence shown here is derived from an EMBL/GenBank/DDBJ whole genome shotgun (WGS) entry which is preliminary data.</text>
</comment>